<comment type="caution">
    <text evidence="5">The sequence shown here is derived from an EMBL/GenBank/DDBJ whole genome shotgun (WGS) entry which is preliminary data.</text>
</comment>
<dbReference type="InterPro" id="IPR002477">
    <property type="entry name" value="Peptidoglycan-bd-like"/>
</dbReference>
<accession>A0A251X2L1</accession>
<dbReference type="Proteomes" id="UP000194664">
    <property type="component" value="Unassembled WGS sequence"/>
</dbReference>
<sequence>MLKRLLGIVFAAVIAVQAHAQSASWLQIEAHPTLSAAQDAARKFSAQLDDVVGFHLGSNWYGVALGPYSEQDAENLLRQLRRTGQIPRDSFVSDGQRYGQQFWPVGVGISNTPKPLPSEPPTDTTQIEPPMAPEDAEPIAAPEPTLPDETPAEARASEAQLTREQKMDLQVMLQWAGFYNAGIDGSFGRGTRNSMAAWQEANGYEVTGILTTAQRAELRSQYNAILEGTDLTLIEDANTGVAMQIPMGLVQFDANESPFARYTATDDSGVQVLVISQPGDRTRLYGLYEILQTLEIMPLEGPRERGSDSFEIEGLSETRHSYATARHENGEIKGFVLVWPAGDNERRNRVLSEMKNSFVAIDGLLSPAAAPADSSVDMVSGLAIRTPKNSASGFFVDARGTTVTAAANVDQCERVTVAGGDYPANVVFNDGTLAVLTPETALAPLGHAVIQTQAANRDATIAVGGYPYGGALALPTVTFGTVADGSDLTGDASKLRLNLTTTQGDVGGPVFDASGAVVGVLVPTPANNGQMLPENVAFAANAGAILSALAEASVRADQSTSSGYMAPETLTSAASDVTVLVNCW</sequence>
<dbReference type="InterPro" id="IPR007730">
    <property type="entry name" value="SPOR-like_dom"/>
</dbReference>
<dbReference type="Gene3D" id="2.40.10.120">
    <property type="match status" value="1"/>
</dbReference>
<keyword evidence="2" id="KW-0732">Signal</keyword>
<name>A0A251X2L1_9RHOB</name>
<organism evidence="5 6">
    <name type="scientific">Marivivens niveibacter</name>
    <dbReference type="NCBI Taxonomy" id="1930667"/>
    <lineage>
        <taxon>Bacteria</taxon>
        <taxon>Pseudomonadati</taxon>
        <taxon>Pseudomonadota</taxon>
        <taxon>Alphaproteobacteria</taxon>
        <taxon>Rhodobacterales</taxon>
        <taxon>Paracoccaceae</taxon>
        <taxon>Marivivens group</taxon>
        <taxon>Marivivens</taxon>
    </lineage>
</organism>
<reference evidence="5 6" key="1">
    <citation type="submission" date="2016-12" db="EMBL/GenBank/DDBJ databases">
        <title>The draft genome sequence of HSLHS2.</title>
        <authorList>
            <person name="Hu D."/>
            <person name="Wang L."/>
            <person name="Shao Z."/>
        </authorList>
    </citation>
    <scope>NUCLEOTIDE SEQUENCE [LARGE SCALE GENOMIC DNA]</scope>
    <source>
        <strain evidence="5">MCCC 1A06712</strain>
    </source>
</reference>
<dbReference type="AlphaFoldDB" id="A0A251X2L1"/>
<feature type="signal peptide" evidence="2">
    <location>
        <begin position="1"/>
        <end position="20"/>
    </location>
</feature>
<dbReference type="Pfam" id="PF13365">
    <property type="entry name" value="Trypsin_2"/>
    <property type="match status" value="1"/>
</dbReference>
<dbReference type="InterPro" id="IPR009003">
    <property type="entry name" value="Peptidase_S1_PA"/>
</dbReference>
<evidence type="ECO:0000259" key="3">
    <source>
        <dbReference type="Pfam" id="PF01471"/>
    </source>
</evidence>
<feature type="domain" description="SPOR" evidence="4">
    <location>
        <begin position="23"/>
        <end position="84"/>
    </location>
</feature>
<evidence type="ECO:0000313" key="5">
    <source>
        <dbReference type="EMBL" id="OUD10403.1"/>
    </source>
</evidence>
<evidence type="ECO:0000259" key="4">
    <source>
        <dbReference type="Pfam" id="PF05036"/>
    </source>
</evidence>
<dbReference type="SUPFAM" id="SSF47090">
    <property type="entry name" value="PGBD-like"/>
    <property type="match status" value="1"/>
</dbReference>
<keyword evidence="6" id="KW-1185">Reference proteome</keyword>
<evidence type="ECO:0008006" key="7">
    <source>
        <dbReference type="Google" id="ProtNLM"/>
    </source>
</evidence>
<dbReference type="SUPFAM" id="SSF50494">
    <property type="entry name" value="Trypsin-like serine proteases"/>
    <property type="match status" value="1"/>
</dbReference>
<dbReference type="Gene3D" id="1.10.101.10">
    <property type="entry name" value="PGBD-like superfamily/PGBD"/>
    <property type="match status" value="1"/>
</dbReference>
<feature type="domain" description="Peptidoglycan binding-like" evidence="3">
    <location>
        <begin position="167"/>
        <end position="216"/>
    </location>
</feature>
<evidence type="ECO:0000256" key="2">
    <source>
        <dbReference type="SAM" id="SignalP"/>
    </source>
</evidence>
<dbReference type="OrthoDB" id="6810892at2"/>
<feature type="chain" id="PRO_5013078103" description="Peptidoglycan-binding protein" evidence="2">
    <location>
        <begin position="21"/>
        <end position="584"/>
    </location>
</feature>
<evidence type="ECO:0000256" key="1">
    <source>
        <dbReference type="SAM" id="MobiDB-lite"/>
    </source>
</evidence>
<dbReference type="EMBL" id="MSPP01000001">
    <property type="protein sequence ID" value="OUD10403.1"/>
    <property type="molecule type" value="Genomic_DNA"/>
</dbReference>
<dbReference type="InterPro" id="IPR036366">
    <property type="entry name" value="PGBDSf"/>
</dbReference>
<dbReference type="Pfam" id="PF01471">
    <property type="entry name" value="PG_binding_1"/>
    <property type="match status" value="1"/>
</dbReference>
<evidence type="ECO:0000313" key="6">
    <source>
        <dbReference type="Proteomes" id="UP000194664"/>
    </source>
</evidence>
<protein>
    <recommendedName>
        <fullName evidence="7">Peptidoglycan-binding protein</fullName>
    </recommendedName>
</protein>
<dbReference type="GO" id="GO:0042834">
    <property type="term" value="F:peptidoglycan binding"/>
    <property type="evidence" value="ECO:0007669"/>
    <property type="project" value="InterPro"/>
</dbReference>
<gene>
    <name evidence="5" type="ORF">BVC71_02545</name>
</gene>
<dbReference type="Pfam" id="PF05036">
    <property type="entry name" value="SPOR"/>
    <property type="match status" value="1"/>
</dbReference>
<proteinExistence type="predicted"/>
<feature type="region of interest" description="Disordered" evidence="1">
    <location>
        <begin position="109"/>
        <end position="160"/>
    </location>
</feature>
<dbReference type="RefSeq" id="WP_086450058.1">
    <property type="nucleotide sequence ID" value="NZ_MSPP01000001.1"/>
</dbReference>
<dbReference type="InterPro" id="IPR036365">
    <property type="entry name" value="PGBD-like_sf"/>
</dbReference>